<dbReference type="OrthoDB" id="195446at2759"/>
<evidence type="ECO:0000313" key="5">
    <source>
        <dbReference type="EMBL" id="RYP05220.1"/>
    </source>
</evidence>
<dbReference type="Pfam" id="PF00023">
    <property type="entry name" value="Ank"/>
    <property type="match status" value="2"/>
</dbReference>
<protein>
    <submittedName>
        <fullName evidence="5">Uncharacterized protein</fullName>
    </submittedName>
</protein>
<dbReference type="Gene3D" id="1.25.40.20">
    <property type="entry name" value="Ankyrin repeat-containing domain"/>
    <property type="match status" value="7"/>
</dbReference>
<accession>A0A4Q4TI56</accession>
<dbReference type="PROSITE" id="PS50088">
    <property type="entry name" value="ANK_REPEAT"/>
    <property type="match status" value="15"/>
</dbReference>
<feature type="repeat" description="ANK" evidence="3">
    <location>
        <begin position="705"/>
        <end position="737"/>
    </location>
</feature>
<feature type="repeat" description="ANK" evidence="3">
    <location>
        <begin position="928"/>
        <end position="960"/>
    </location>
</feature>
<feature type="region of interest" description="Disordered" evidence="4">
    <location>
        <begin position="1214"/>
        <end position="1234"/>
    </location>
</feature>
<keyword evidence="1" id="KW-0677">Repeat</keyword>
<feature type="repeat" description="ANK" evidence="3">
    <location>
        <begin position="1022"/>
        <end position="1054"/>
    </location>
</feature>
<dbReference type="SUPFAM" id="SSF48403">
    <property type="entry name" value="Ankyrin repeat"/>
    <property type="match status" value="3"/>
</dbReference>
<keyword evidence="6" id="KW-1185">Reference proteome</keyword>
<evidence type="ECO:0000256" key="2">
    <source>
        <dbReference type="ARBA" id="ARBA00023043"/>
    </source>
</evidence>
<evidence type="ECO:0000256" key="1">
    <source>
        <dbReference type="ARBA" id="ARBA00022737"/>
    </source>
</evidence>
<dbReference type="PROSITE" id="PS50297">
    <property type="entry name" value="ANK_REP_REGION"/>
    <property type="match status" value="13"/>
</dbReference>
<dbReference type="PANTHER" id="PTHR24123:SF33">
    <property type="entry name" value="PROTEIN HOS4"/>
    <property type="match status" value="1"/>
</dbReference>
<feature type="repeat" description="ANK" evidence="3">
    <location>
        <begin position="434"/>
        <end position="466"/>
    </location>
</feature>
<dbReference type="InterPro" id="IPR036770">
    <property type="entry name" value="Ankyrin_rpt-contain_sf"/>
</dbReference>
<reference evidence="5 6" key="1">
    <citation type="submission" date="2018-06" db="EMBL/GenBank/DDBJ databases">
        <title>Complete Genomes of Monosporascus.</title>
        <authorList>
            <person name="Robinson A.J."/>
            <person name="Natvig D.O."/>
        </authorList>
    </citation>
    <scope>NUCLEOTIDE SEQUENCE [LARGE SCALE GENOMIC DNA]</scope>
    <source>
        <strain evidence="5 6">CBS 110550</strain>
    </source>
</reference>
<feature type="region of interest" description="Disordered" evidence="4">
    <location>
        <begin position="1"/>
        <end position="33"/>
    </location>
</feature>
<feature type="compositionally biased region" description="Basic and acidic residues" evidence="4">
    <location>
        <begin position="22"/>
        <end position="33"/>
    </location>
</feature>
<dbReference type="Pfam" id="PF12796">
    <property type="entry name" value="Ank_2"/>
    <property type="match status" value="7"/>
</dbReference>
<dbReference type="AlphaFoldDB" id="A0A4Q4TI56"/>
<dbReference type="SMART" id="SM00248">
    <property type="entry name" value="ANK"/>
    <property type="match status" value="19"/>
</dbReference>
<name>A0A4Q4TI56_9PEZI</name>
<comment type="caution">
    <text evidence="5">The sequence shown here is derived from an EMBL/GenBank/DDBJ whole genome shotgun (WGS) entry which is preliminary data.</text>
</comment>
<keyword evidence="2 3" id="KW-0040">ANK repeat</keyword>
<organism evidence="5 6">
    <name type="scientific">Monosporascus ibericus</name>
    <dbReference type="NCBI Taxonomy" id="155417"/>
    <lineage>
        <taxon>Eukaryota</taxon>
        <taxon>Fungi</taxon>
        <taxon>Dikarya</taxon>
        <taxon>Ascomycota</taxon>
        <taxon>Pezizomycotina</taxon>
        <taxon>Sordariomycetes</taxon>
        <taxon>Xylariomycetidae</taxon>
        <taxon>Xylariales</taxon>
        <taxon>Xylariales incertae sedis</taxon>
        <taxon>Monosporascus</taxon>
    </lineage>
</organism>
<dbReference type="InterPro" id="IPR051165">
    <property type="entry name" value="Multifunctional_ANK_Repeat"/>
</dbReference>
<feature type="repeat" description="ANK" evidence="3">
    <location>
        <begin position="1053"/>
        <end position="1085"/>
    </location>
</feature>
<feature type="repeat" description="ANK" evidence="3">
    <location>
        <begin position="1117"/>
        <end position="1149"/>
    </location>
</feature>
<dbReference type="Proteomes" id="UP000293360">
    <property type="component" value="Unassembled WGS sequence"/>
</dbReference>
<feature type="repeat" description="ANK" evidence="3">
    <location>
        <begin position="401"/>
        <end position="433"/>
    </location>
</feature>
<dbReference type="PANTHER" id="PTHR24123">
    <property type="entry name" value="ANKYRIN REPEAT-CONTAINING"/>
    <property type="match status" value="1"/>
</dbReference>
<feature type="compositionally biased region" description="Polar residues" evidence="4">
    <location>
        <begin position="1"/>
        <end position="21"/>
    </location>
</feature>
<dbReference type="InterPro" id="IPR002110">
    <property type="entry name" value="Ankyrin_rpt"/>
</dbReference>
<feature type="repeat" description="ANK" evidence="3">
    <location>
        <begin position="468"/>
        <end position="500"/>
    </location>
</feature>
<evidence type="ECO:0000313" key="6">
    <source>
        <dbReference type="Proteomes" id="UP000293360"/>
    </source>
</evidence>
<proteinExistence type="predicted"/>
<feature type="repeat" description="ANK" evidence="3">
    <location>
        <begin position="534"/>
        <end position="566"/>
    </location>
</feature>
<dbReference type="PRINTS" id="PR01415">
    <property type="entry name" value="ANKYRIN"/>
</dbReference>
<dbReference type="EMBL" id="QJNU01000176">
    <property type="protein sequence ID" value="RYP05220.1"/>
    <property type="molecule type" value="Genomic_DNA"/>
</dbReference>
<dbReference type="STRING" id="155417.A0A4Q4TI56"/>
<sequence>MEAQYSTIQSRGLRSSGAKSLRSTEGRSSPEVDQMKEGEVMVLTLKEDVVEELETFVRLSRLGHFEQAAGFFKDTLEAHLKVFTVFAEYADFLLEQGKYDLLRRFVDSRGNSRDRTEEKDLLSLLKALSHLHTEGQLERALTSCSKWLSAPLKPPEELNEAQIRSVEIYISIITCASSSERLPISAAPDEYFQLPGAVVGSERLRMKLQEWCALLAKEHPWEAQKVLRMLLSVLPEEQVENFFDKIFKSMDSVKSGVSVILAKIGAVNAYVSHILRLGPDSATRDRFGISSWHKRAESLLNQLFSGKPDSRSRQYLELQLNQINIGNLSTADKIRSLEDVFYVAQKEANWRIQNDCLQGICSTDRQEFISLPPSIFGIKVHQMDGMHDAVGLVRSFRNYGSGRPILHQAVLSGYVAVVRLLLEQSVDNDMGNEVGQIALCLAVENGHEAIMQLLLEHGALISAKADINGKMALHLAAENGHYTIVQIMRKHDVDINVKTSDGITALHLAAGNGHEAIVPLLLEHGADPNAADNDGWTALHWAAGRWYFAVVYLLLERVKDVNAKTKDGKTALYLAAKGGHEAMVQLLLEYGAEVNAKASDGMTELHFAAESGDEAMVQLLLEHGARVDAGFVYGKTALHLADENGHKKVVTMLLTKGCADPNLRVELAQQLLERAGKEHPDGRTEGYMTVIEALVGADPNAKDKNGQTLLHIAAGRGHVAVVEALVELGADKNEKGGLDRTPLQFAPIKGQETAAKALQPTTELQVNIPNIDGRTALHLAAENGHQEVVNNGLKVLQLAAENVRKVICLRVKQEDVNEDRRTVLESAVKTLDRVVKLLKETNVEQLRWKGSRRELDRVAEELPNIIQQLSEQMNVSKSEFRAERLRGYIRRLLWQSLDKQNLASCAEVLDGVIWKLVKWVNIDIQDKDGRTALHCAVENGHGKVVWELVQNDANINIRDRGGRTALLLALDNGKDEVVCPLVRPANVKTQDGQAVLEWAMTRGSEAVMQRLVAEGMDVKTENGQRALGWAVDKSHEETMLLLVKKGVNVKTENGQKALEWAVSHEREDALERLVEGGAEVNKPDKFGMTALMLAVTRRNVRIMEVLLKNWGDVKSHGGAKLLYLASKYGNVDMVRLLMKEGADVNAKHEPDGTVLHVAVNQKARLVVQELVKMANVDEQNEDGYTPLHLAVHNSDWDMVRLLVEEGAKYDIGDNSGVTPLDLTDSEHQSLYQRR</sequence>
<evidence type="ECO:0000256" key="4">
    <source>
        <dbReference type="SAM" id="MobiDB-lite"/>
    </source>
</evidence>
<feature type="repeat" description="ANK" evidence="3">
    <location>
        <begin position="772"/>
        <end position="790"/>
    </location>
</feature>
<feature type="repeat" description="ANK" evidence="3">
    <location>
        <begin position="501"/>
        <end position="533"/>
    </location>
</feature>
<feature type="repeat" description="ANK" evidence="3">
    <location>
        <begin position="633"/>
        <end position="657"/>
    </location>
</feature>
<gene>
    <name evidence="5" type="ORF">DL764_003962</name>
</gene>
<feature type="repeat" description="ANK" evidence="3">
    <location>
        <begin position="1182"/>
        <end position="1214"/>
    </location>
</feature>
<feature type="repeat" description="ANK" evidence="3">
    <location>
        <begin position="567"/>
        <end position="599"/>
    </location>
</feature>
<feature type="repeat" description="ANK" evidence="3">
    <location>
        <begin position="600"/>
        <end position="629"/>
    </location>
</feature>
<evidence type="ECO:0000256" key="3">
    <source>
        <dbReference type="PROSITE-ProRule" id="PRU00023"/>
    </source>
</evidence>